<dbReference type="AlphaFoldDB" id="A0AAU2W3G6"/>
<accession>A0AAU2W3G6</accession>
<dbReference type="EMBL" id="CP108313">
    <property type="protein sequence ID" value="WTW73179.1"/>
    <property type="molecule type" value="Genomic_DNA"/>
</dbReference>
<gene>
    <name evidence="2" type="ORF">OG398_35585</name>
</gene>
<sequence length="98" mass="10138">MPPAAAGAGPAEPTFEEQVDAAADLTRQLLEPMERVEASLTVVSAADAPGSTGRTGGDGLPLRREQKRERKGDRGHAPAARGRPAPPAAAQEREMSGL</sequence>
<organism evidence="2">
    <name type="scientific">Streptomyces sp. NBC_00008</name>
    <dbReference type="NCBI Taxonomy" id="2903610"/>
    <lineage>
        <taxon>Bacteria</taxon>
        <taxon>Bacillati</taxon>
        <taxon>Actinomycetota</taxon>
        <taxon>Actinomycetes</taxon>
        <taxon>Kitasatosporales</taxon>
        <taxon>Streptomycetaceae</taxon>
        <taxon>Streptomyces</taxon>
    </lineage>
</organism>
<feature type="compositionally biased region" description="Basic and acidic residues" evidence="1">
    <location>
        <begin position="61"/>
        <end position="76"/>
    </location>
</feature>
<protein>
    <submittedName>
        <fullName evidence="2">Uncharacterized protein</fullName>
    </submittedName>
</protein>
<feature type="region of interest" description="Disordered" evidence="1">
    <location>
        <begin position="41"/>
        <end position="98"/>
    </location>
</feature>
<evidence type="ECO:0000313" key="2">
    <source>
        <dbReference type="EMBL" id="WTW73179.1"/>
    </source>
</evidence>
<name>A0AAU2W3G6_9ACTN</name>
<reference evidence="2" key="1">
    <citation type="submission" date="2022-10" db="EMBL/GenBank/DDBJ databases">
        <title>The complete genomes of actinobacterial strains from the NBC collection.</title>
        <authorList>
            <person name="Joergensen T.S."/>
            <person name="Alvarez Arevalo M."/>
            <person name="Sterndorff E.B."/>
            <person name="Faurdal D."/>
            <person name="Vuksanovic O."/>
            <person name="Mourched A.-S."/>
            <person name="Charusanti P."/>
            <person name="Shaw S."/>
            <person name="Blin K."/>
            <person name="Weber T."/>
        </authorList>
    </citation>
    <scope>NUCLEOTIDE SEQUENCE</scope>
    <source>
        <strain evidence="2">NBC_00008</strain>
    </source>
</reference>
<proteinExistence type="predicted"/>
<evidence type="ECO:0000256" key="1">
    <source>
        <dbReference type="SAM" id="MobiDB-lite"/>
    </source>
</evidence>